<dbReference type="Proteomes" id="UP000266841">
    <property type="component" value="Unassembled WGS sequence"/>
</dbReference>
<dbReference type="AlphaFoldDB" id="K0TLD6"/>
<organism evidence="2 3">
    <name type="scientific">Thalassiosira oceanica</name>
    <name type="common">Marine diatom</name>
    <dbReference type="NCBI Taxonomy" id="159749"/>
    <lineage>
        <taxon>Eukaryota</taxon>
        <taxon>Sar</taxon>
        <taxon>Stramenopiles</taxon>
        <taxon>Ochrophyta</taxon>
        <taxon>Bacillariophyta</taxon>
        <taxon>Coscinodiscophyceae</taxon>
        <taxon>Thalassiosirophycidae</taxon>
        <taxon>Thalassiosirales</taxon>
        <taxon>Thalassiosiraceae</taxon>
        <taxon>Thalassiosira</taxon>
    </lineage>
</organism>
<sequence length="131" mass="13964">MIASRATDRPSKSLNPVAAVSTEVIIAYPVASPPGPGEGRLNPRDSCIDGCLRLEVDKGHGPNQWTRRRVRRVKGTKPGRIDPVAQNTAHGSEKVKQEKSSSNVSATPGQQGVHDTIIATGFEVFQAAQTP</sequence>
<gene>
    <name evidence="2" type="ORF">THAOC_06752</name>
</gene>
<evidence type="ECO:0000256" key="1">
    <source>
        <dbReference type="SAM" id="MobiDB-lite"/>
    </source>
</evidence>
<proteinExistence type="predicted"/>
<reference evidence="2 3" key="1">
    <citation type="journal article" date="2012" name="Genome Biol.">
        <title>Genome and low-iron response of an oceanic diatom adapted to chronic iron limitation.</title>
        <authorList>
            <person name="Lommer M."/>
            <person name="Specht M."/>
            <person name="Roy A.S."/>
            <person name="Kraemer L."/>
            <person name="Andreson R."/>
            <person name="Gutowska M.A."/>
            <person name="Wolf J."/>
            <person name="Bergner S.V."/>
            <person name="Schilhabel M.B."/>
            <person name="Klostermeier U.C."/>
            <person name="Beiko R.G."/>
            <person name="Rosenstiel P."/>
            <person name="Hippler M."/>
            <person name="Laroche J."/>
        </authorList>
    </citation>
    <scope>NUCLEOTIDE SEQUENCE [LARGE SCALE GENOMIC DNA]</scope>
    <source>
        <strain evidence="2 3">CCMP1005</strain>
    </source>
</reference>
<evidence type="ECO:0000313" key="3">
    <source>
        <dbReference type="Proteomes" id="UP000266841"/>
    </source>
</evidence>
<evidence type="ECO:0000313" key="2">
    <source>
        <dbReference type="EMBL" id="EJK71777.1"/>
    </source>
</evidence>
<keyword evidence="3" id="KW-1185">Reference proteome</keyword>
<accession>K0TLD6</accession>
<comment type="caution">
    <text evidence="2">The sequence shown here is derived from an EMBL/GenBank/DDBJ whole genome shotgun (WGS) entry which is preliminary data.</text>
</comment>
<name>K0TLD6_THAOC</name>
<feature type="region of interest" description="Disordered" evidence="1">
    <location>
        <begin position="73"/>
        <end position="113"/>
    </location>
</feature>
<feature type="compositionally biased region" description="Polar residues" evidence="1">
    <location>
        <begin position="100"/>
        <end position="110"/>
    </location>
</feature>
<protein>
    <submittedName>
        <fullName evidence="2">Uncharacterized protein</fullName>
    </submittedName>
</protein>
<feature type="non-terminal residue" evidence="2">
    <location>
        <position position="131"/>
    </location>
</feature>
<dbReference type="EMBL" id="AGNL01006805">
    <property type="protein sequence ID" value="EJK71777.1"/>
    <property type="molecule type" value="Genomic_DNA"/>
</dbReference>